<accession>A0A378IFM3</accession>
<dbReference type="AlphaFoldDB" id="A0A378IFM3"/>
<evidence type="ECO:0000313" key="1">
    <source>
        <dbReference type="EMBL" id="KTC84339.1"/>
    </source>
</evidence>
<reference evidence="2 4" key="2">
    <citation type="submission" date="2018-06" db="EMBL/GenBank/DDBJ databases">
        <authorList>
            <consortium name="Pathogen Informatics"/>
            <person name="Doyle S."/>
        </authorList>
    </citation>
    <scope>NUCLEOTIDE SEQUENCE [LARGE SCALE GENOMIC DNA]</scope>
    <source>
        <strain evidence="2 4">NCTC12438</strain>
    </source>
</reference>
<dbReference type="EMBL" id="UGNX01000001">
    <property type="protein sequence ID" value="STX34017.1"/>
    <property type="molecule type" value="Genomic_DNA"/>
</dbReference>
<dbReference type="EMBL" id="LNXX01000033">
    <property type="protein sequence ID" value="KTC84339.1"/>
    <property type="molecule type" value="Genomic_DNA"/>
</dbReference>
<protein>
    <submittedName>
        <fullName evidence="2">Uncharacterized protein</fullName>
    </submittedName>
</protein>
<proteinExistence type="predicted"/>
<evidence type="ECO:0000313" key="4">
    <source>
        <dbReference type="Proteomes" id="UP000255316"/>
    </source>
</evidence>
<name>A0A378IFM3_9GAMM</name>
<organism evidence="2 4">
    <name type="scientific">Legionella cincinnatiensis</name>
    <dbReference type="NCBI Taxonomy" id="28085"/>
    <lineage>
        <taxon>Bacteria</taxon>
        <taxon>Pseudomonadati</taxon>
        <taxon>Pseudomonadota</taxon>
        <taxon>Gammaproteobacteria</taxon>
        <taxon>Legionellales</taxon>
        <taxon>Legionellaceae</taxon>
        <taxon>Legionella</taxon>
    </lineage>
</organism>
<reference evidence="1 3" key="1">
    <citation type="submission" date="2015-11" db="EMBL/GenBank/DDBJ databases">
        <title>Genomic analysis of 38 Legionella species identifies large and diverse effector repertoires.</title>
        <authorList>
            <person name="Burstein D."/>
            <person name="Amaro F."/>
            <person name="Zusman T."/>
            <person name="Lifshitz Z."/>
            <person name="Cohen O."/>
            <person name="Gilbert J.A."/>
            <person name="Pupko T."/>
            <person name="Shuman H.A."/>
            <person name="Segal G."/>
        </authorList>
    </citation>
    <scope>NUCLEOTIDE SEQUENCE [LARGE SCALE GENOMIC DNA]</scope>
    <source>
        <strain evidence="1 3">CDC#72-OH-14</strain>
    </source>
</reference>
<evidence type="ECO:0000313" key="2">
    <source>
        <dbReference type="EMBL" id="STX34017.1"/>
    </source>
</evidence>
<dbReference type="Pfam" id="PF18928">
    <property type="entry name" value="DUF5677"/>
    <property type="match status" value="1"/>
</dbReference>
<dbReference type="Proteomes" id="UP000255316">
    <property type="component" value="Unassembled WGS sequence"/>
</dbReference>
<dbReference type="InterPro" id="IPR043733">
    <property type="entry name" value="DUF5677"/>
</dbReference>
<evidence type="ECO:0000313" key="3">
    <source>
        <dbReference type="Proteomes" id="UP000054854"/>
    </source>
</evidence>
<dbReference type="STRING" id="28085.Lcin_1902"/>
<gene>
    <name evidence="1" type="ORF">Lcin_1902</name>
    <name evidence="2" type="ORF">NCTC12438_00609</name>
</gene>
<dbReference type="RefSeq" id="WP_058465074.1">
    <property type="nucleotide sequence ID" value="NZ_CAAAHQ010000032.1"/>
</dbReference>
<dbReference type="OrthoDB" id="1434112at2"/>
<dbReference type="Proteomes" id="UP000054854">
    <property type="component" value="Unassembled WGS sequence"/>
</dbReference>
<sequence length="266" mass="31378">MENENVVVKFLKAYESYLSSSFKELWSRVKIEYNKLDAYSVIGGLLSRQVTLSLEMARSPNTLNGHSAPLFLRAMTDLHITLSWMMMDLEERTKLYILHGLGDTKLLIEHYKNQIDNNPDDTNEHIEKLIEVKSAWINSQRNDFFVEVNLGHWAQLDTRKMSQESDCEDLYKFAYKTFSQSAHNMWSHVSVYNCKPCASSLHKHHLIPELFEAPLDLDYLYRSCKYVDKAYNLFINNFNLEPNFLLPLDWWDKFFQDRNDLEKANK</sequence>
<keyword evidence="3" id="KW-1185">Reference proteome</keyword>